<evidence type="ECO:0000256" key="16">
    <source>
        <dbReference type="ARBA" id="ARBA00059677"/>
    </source>
</evidence>
<comment type="catalytic activity">
    <reaction evidence="14">
        <text>(R)-4'-phosphopantetheine + ATP + H(+) = 3'-dephospho-CoA + diphosphate</text>
        <dbReference type="Rhea" id="RHEA:19801"/>
        <dbReference type="ChEBI" id="CHEBI:15378"/>
        <dbReference type="ChEBI" id="CHEBI:30616"/>
        <dbReference type="ChEBI" id="CHEBI:33019"/>
        <dbReference type="ChEBI" id="CHEBI:57328"/>
        <dbReference type="ChEBI" id="CHEBI:61723"/>
        <dbReference type="EC" id="2.7.7.3"/>
    </reaction>
    <physiologicalReaction direction="left-to-right" evidence="14">
        <dbReference type="Rhea" id="RHEA:19802"/>
    </physiologicalReaction>
</comment>
<keyword evidence="13" id="KW-0511">Multifunctional enzyme</keyword>
<dbReference type="InterPro" id="IPR014729">
    <property type="entry name" value="Rossmann-like_a/b/a_fold"/>
</dbReference>
<dbReference type="InterPro" id="IPR004821">
    <property type="entry name" value="Cyt_trans-like"/>
</dbReference>
<dbReference type="Gene3D" id="3.40.50.300">
    <property type="entry name" value="P-loop containing nucleotide triphosphate hydrolases"/>
    <property type="match status" value="1"/>
</dbReference>
<comment type="catalytic activity">
    <reaction evidence="15">
        <text>3'-dephospho-CoA + ATP = ADP + CoA + H(+)</text>
        <dbReference type="Rhea" id="RHEA:18245"/>
        <dbReference type="ChEBI" id="CHEBI:15378"/>
        <dbReference type="ChEBI" id="CHEBI:30616"/>
        <dbReference type="ChEBI" id="CHEBI:57287"/>
        <dbReference type="ChEBI" id="CHEBI:57328"/>
        <dbReference type="ChEBI" id="CHEBI:456216"/>
        <dbReference type="EC" id="2.7.1.24"/>
    </reaction>
    <physiologicalReaction direction="left-to-right" evidence="15">
        <dbReference type="Rhea" id="RHEA:18246"/>
    </physiologicalReaction>
</comment>
<dbReference type="PANTHER" id="PTHR10695">
    <property type="entry name" value="DEPHOSPHO-COA KINASE-RELATED"/>
    <property type="match status" value="1"/>
</dbReference>
<evidence type="ECO:0000313" key="25">
    <source>
        <dbReference type="Proteomes" id="UP000007875"/>
    </source>
</evidence>
<evidence type="ECO:0000313" key="24">
    <source>
        <dbReference type="Ensembl" id="ENSCSAVP00000015890.1"/>
    </source>
</evidence>
<dbReference type="Gene3D" id="3.40.50.620">
    <property type="entry name" value="HUPs"/>
    <property type="match status" value="1"/>
</dbReference>
<evidence type="ECO:0000256" key="19">
    <source>
        <dbReference type="ARBA" id="ARBA00061673"/>
    </source>
</evidence>
<evidence type="ECO:0000256" key="9">
    <source>
        <dbReference type="ARBA" id="ARBA00022741"/>
    </source>
</evidence>
<evidence type="ECO:0000256" key="10">
    <source>
        <dbReference type="ARBA" id="ARBA00022777"/>
    </source>
</evidence>
<comment type="subunit">
    <text evidence="3">Monomer.</text>
</comment>
<comment type="subcellular location">
    <subcellularLocation>
        <location evidence="2">Cytoplasm</location>
    </subcellularLocation>
    <subcellularLocation>
        <location evidence="1">Mitochondrion matrix</location>
    </subcellularLocation>
</comment>
<keyword evidence="10" id="KW-0418">Kinase</keyword>
<evidence type="ECO:0000256" key="11">
    <source>
        <dbReference type="ARBA" id="ARBA00022840"/>
    </source>
</evidence>
<accession>H2ZE74</accession>
<dbReference type="eggNOG" id="KOG3220">
    <property type="taxonomic scope" value="Eukaryota"/>
</dbReference>
<comment type="function">
    <text evidence="16">Bifunctional enzyme that catalyzes the fourth and fifth sequential steps of CoA biosynthetic pathway. The fourth reaction is catalyzed by the phosphopantetheine adenylyltransferase, coded by the coaD domain; the fifth reaction is catalyzed by the dephospho-CoA kinase, coded by the coaE domain. May act as a point of CoA biosynthesis regulation.</text>
</comment>
<evidence type="ECO:0000256" key="6">
    <source>
        <dbReference type="ARBA" id="ARBA00022553"/>
    </source>
</evidence>
<dbReference type="FunFam" id="3.40.50.620:FF:000089">
    <property type="entry name" value="Bifunctional coenzyme A synthase"/>
    <property type="match status" value="1"/>
</dbReference>
<comment type="similarity">
    <text evidence="19">In the central section; belongs to the eukaryotic CoaD family.</text>
</comment>
<keyword evidence="7" id="KW-0808">Transferase</keyword>
<reference evidence="25" key="1">
    <citation type="submission" date="2003-08" db="EMBL/GenBank/DDBJ databases">
        <authorList>
            <person name="Birren B."/>
            <person name="Nusbaum C."/>
            <person name="Abebe A."/>
            <person name="Abouelleil A."/>
            <person name="Adekoya E."/>
            <person name="Ait-zahra M."/>
            <person name="Allen N."/>
            <person name="Allen T."/>
            <person name="An P."/>
            <person name="Anderson M."/>
            <person name="Anderson S."/>
            <person name="Arachchi H."/>
            <person name="Armbruster J."/>
            <person name="Bachantsang P."/>
            <person name="Baldwin J."/>
            <person name="Barry A."/>
            <person name="Bayul T."/>
            <person name="Blitshsteyn B."/>
            <person name="Bloom T."/>
            <person name="Blye J."/>
            <person name="Boguslavskiy L."/>
            <person name="Borowsky M."/>
            <person name="Boukhgalter B."/>
            <person name="Brunache A."/>
            <person name="Butler J."/>
            <person name="Calixte N."/>
            <person name="Calvo S."/>
            <person name="Camarata J."/>
            <person name="Campo K."/>
            <person name="Chang J."/>
            <person name="Cheshatsang Y."/>
            <person name="Citroen M."/>
            <person name="Collymore A."/>
            <person name="Considine T."/>
            <person name="Cook A."/>
            <person name="Cooke P."/>
            <person name="Corum B."/>
            <person name="Cuomo C."/>
            <person name="David R."/>
            <person name="Dawoe T."/>
            <person name="Degray S."/>
            <person name="Dodge S."/>
            <person name="Dooley K."/>
            <person name="Dorje P."/>
            <person name="Dorjee K."/>
            <person name="Dorris L."/>
            <person name="Duffey N."/>
            <person name="Dupes A."/>
            <person name="Elkins T."/>
            <person name="Engels R."/>
            <person name="Erickson J."/>
            <person name="Farina A."/>
            <person name="Faro S."/>
            <person name="Ferreira P."/>
            <person name="Fischer H."/>
            <person name="Fitzgerald M."/>
            <person name="Foley K."/>
            <person name="Gage D."/>
            <person name="Galagan J."/>
            <person name="Gearin G."/>
            <person name="Gnerre S."/>
            <person name="Gnirke A."/>
            <person name="Goyette A."/>
            <person name="Graham J."/>
            <person name="Grandbois E."/>
            <person name="Gyaltsen K."/>
            <person name="Hafez N."/>
            <person name="Hagopian D."/>
            <person name="Hagos B."/>
            <person name="Hall J."/>
            <person name="Hatcher B."/>
            <person name="Heller A."/>
            <person name="Higgins H."/>
            <person name="Honan T."/>
            <person name="Horn A."/>
            <person name="Houde N."/>
            <person name="Hughes L."/>
            <person name="Hulme W."/>
            <person name="Husby E."/>
            <person name="Iliev I."/>
            <person name="Jaffe D."/>
            <person name="Jones C."/>
            <person name="Kamal M."/>
            <person name="Kamat A."/>
            <person name="Kamvysselis M."/>
            <person name="Karlsson E."/>
            <person name="Kells C."/>
            <person name="Kieu A."/>
            <person name="Kisner P."/>
            <person name="Kodira C."/>
            <person name="Kulbokas E."/>
            <person name="Labutti K."/>
            <person name="Lama D."/>
            <person name="Landers T."/>
            <person name="Leger J."/>
            <person name="Levine S."/>
            <person name="Lewis D."/>
            <person name="Lewis T."/>
            <person name="Lindblad-toh K."/>
            <person name="Liu X."/>
            <person name="Lokyitsang T."/>
            <person name="Lokyitsang Y."/>
            <person name="Lucien O."/>
            <person name="Lui A."/>
            <person name="Ma L.J."/>
            <person name="Mabbitt R."/>
            <person name="Macdonald J."/>
            <person name="Maclean C."/>
            <person name="Major J."/>
            <person name="Manning J."/>
            <person name="Marabella R."/>
            <person name="Maru K."/>
            <person name="Matthews C."/>
            <person name="Mauceli E."/>
            <person name="Mccarthy M."/>
            <person name="Mcdonough S."/>
            <person name="Mcghee T."/>
            <person name="Meldrim J."/>
            <person name="Meneus L."/>
            <person name="Mesirov J."/>
            <person name="Mihalev A."/>
            <person name="Mihova T."/>
            <person name="Mikkelsen T."/>
            <person name="Mlenga V."/>
            <person name="Moru K."/>
            <person name="Mozes J."/>
            <person name="Mulrain L."/>
            <person name="Munson G."/>
            <person name="Naylor J."/>
            <person name="Newes C."/>
            <person name="Nguyen C."/>
            <person name="Nguyen N."/>
            <person name="Nguyen T."/>
            <person name="Nicol R."/>
            <person name="Nielsen C."/>
            <person name="Nizzari M."/>
            <person name="Norbu C."/>
            <person name="Norbu N."/>
            <person name="O'donnell P."/>
            <person name="Okoawo O."/>
            <person name="O'leary S."/>
            <person name="Omotosho B."/>
            <person name="O'neill K."/>
            <person name="Osman S."/>
            <person name="Parker S."/>
            <person name="Perrin D."/>
            <person name="Phunkhang P."/>
            <person name="Piqani B."/>
            <person name="Purcell S."/>
            <person name="Rachupka T."/>
            <person name="Ramasamy U."/>
            <person name="Rameau R."/>
            <person name="Ray V."/>
            <person name="Raymond C."/>
            <person name="Retta R."/>
            <person name="Richardson S."/>
            <person name="Rise C."/>
            <person name="Rodriguez J."/>
            <person name="Rogers J."/>
            <person name="Rogov P."/>
            <person name="Rutman M."/>
            <person name="Schupbach R."/>
            <person name="Seaman C."/>
            <person name="Settipalli S."/>
            <person name="Sharpe T."/>
            <person name="Sheridan J."/>
            <person name="Sherpa N."/>
            <person name="Shi J."/>
            <person name="Smirnov S."/>
            <person name="Smith C."/>
            <person name="Sougnez C."/>
            <person name="Spencer B."/>
            <person name="Stalker J."/>
            <person name="Stange-thomann N."/>
            <person name="Stavropoulos S."/>
            <person name="Stetson K."/>
            <person name="Stone C."/>
            <person name="Stone S."/>
            <person name="Stubbs M."/>
            <person name="Talamas J."/>
            <person name="Tchuinga P."/>
            <person name="Tenzing P."/>
            <person name="Tesfaye S."/>
            <person name="Theodore J."/>
            <person name="Thoulutsang Y."/>
            <person name="Topham K."/>
            <person name="Towey S."/>
            <person name="Tsamla T."/>
            <person name="Tsomo N."/>
            <person name="Vallee D."/>
            <person name="Vassiliev H."/>
            <person name="Venkataraman V."/>
            <person name="Vinson J."/>
            <person name="Vo A."/>
            <person name="Wade C."/>
            <person name="Wang S."/>
            <person name="Wangchuk T."/>
            <person name="Wangdi T."/>
            <person name="Whittaker C."/>
            <person name="Wilkinson J."/>
            <person name="Wu Y."/>
            <person name="Wyman D."/>
            <person name="Yadav S."/>
            <person name="Yang S."/>
            <person name="Yang X."/>
            <person name="Yeager S."/>
            <person name="Yee E."/>
            <person name="Young G."/>
            <person name="Zainoun J."/>
            <person name="Zembeck L."/>
            <person name="Zimmer A."/>
            <person name="Zody M."/>
            <person name="Lander E."/>
        </authorList>
    </citation>
    <scope>NUCLEOTIDE SEQUENCE [LARGE SCALE GENOMIC DNA]</scope>
</reference>
<dbReference type="FunFam" id="3.40.50.300:FF:000899">
    <property type="entry name" value="Bifunctional coenzyme A synthase"/>
    <property type="match status" value="1"/>
</dbReference>
<dbReference type="SUPFAM" id="SSF52374">
    <property type="entry name" value="Nucleotidylyl transferase"/>
    <property type="match status" value="1"/>
</dbReference>
<feature type="chain" id="PRO_5003578657" description="Bifunctional coenzyme A synthase" evidence="22">
    <location>
        <begin position="20"/>
        <end position="570"/>
    </location>
</feature>
<dbReference type="Pfam" id="PF01467">
    <property type="entry name" value="CTP_transf_like"/>
    <property type="match status" value="1"/>
</dbReference>
<dbReference type="InterPro" id="IPR001977">
    <property type="entry name" value="Depp_CoAkinase"/>
</dbReference>
<dbReference type="GeneTree" id="ENSGT00550000075078"/>
<dbReference type="InParanoid" id="H2ZE74"/>
<evidence type="ECO:0000256" key="20">
    <source>
        <dbReference type="ARBA" id="ARBA00066359"/>
    </source>
</evidence>
<feature type="domain" description="Cytidyltransferase-like" evidence="23">
    <location>
        <begin position="203"/>
        <end position="321"/>
    </location>
</feature>
<dbReference type="SUPFAM" id="SSF52540">
    <property type="entry name" value="P-loop containing nucleoside triphosphate hydrolases"/>
    <property type="match status" value="1"/>
</dbReference>
<keyword evidence="12" id="KW-0496">Mitochondrion</keyword>
<evidence type="ECO:0000256" key="8">
    <source>
        <dbReference type="ARBA" id="ARBA00022695"/>
    </source>
</evidence>
<dbReference type="AlphaFoldDB" id="H2ZE74"/>
<keyword evidence="9" id="KW-0547">Nucleotide-binding</keyword>
<dbReference type="STRING" id="51511.ENSCSAVP00000015890"/>
<dbReference type="GO" id="GO:0015937">
    <property type="term" value="P:coenzyme A biosynthetic process"/>
    <property type="evidence" value="ECO:0007669"/>
    <property type="project" value="InterPro"/>
</dbReference>
<evidence type="ECO:0000256" key="2">
    <source>
        <dbReference type="ARBA" id="ARBA00004496"/>
    </source>
</evidence>
<protein>
    <recommendedName>
        <fullName evidence="21">Bifunctional coenzyme A synthase</fullName>
        <ecNumber evidence="20">2.7.1.24</ecNumber>
        <ecNumber evidence="4">2.7.7.3</ecNumber>
    </recommendedName>
</protein>
<evidence type="ECO:0000256" key="13">
    <source>
        <dbReference type="ARBA" id="ARBA00023268"/>
    </source>
</evidence>
<dbReference type="Proteomes" id="UP000007875">
    <property type="component" value="Unassembled WGS sequence"/>
</dbReference>
<name>H2ZE74_CIOSA</name>
<dbReference type="PANTHER" id="PTHR10695:SF46">
    <property type="entry name" value="BIFUNCTIONAL COENZYME A SYNTHASE-RELATED"/>
    <property type="match status" value="1"/>
</dbReference>
<evidence type="ECO:0000256" key="18">
    <source>
        <dbReference type="ARBA" id="ARBA00060696"/>
    </source>
</evidence>
<evidence type="ECO:0000256" key="1">
    <source>
        <dbReference type="ARBA" id="ARBA00004305"/>
    </source>
</evidence>
<sequence length="570" mass="63013">FLMHRSGLLVLTNHASVLCCGDTVKQIVAGVKKLVHSTLYVHVENTSFIPPQQQSTFVPSLATNPKALNSTNSFSSDIFPFISKFYEETSHQCEDLDVNILLHNIGCRNQGKKILQRCVCAYLYMIIINTQGPVQCIITDLVYSTTQSSDSEIIRNFIKNRYILQGQDSNEATVPVFCLEHIGVASEFPKSPSITVTGKNDVVIGGTFDKIHPGHKVLLSEATLLANNRLLIGVTNGKMLERKTLHELIRPCEKRINDIQKFLTDVHDFHIKDESIITDPIGPAATDPHLQCIVVSKETERGGAVVNDARAKNQLNQLEVHVIGLLIGDESSSPTNEVKMSSSTLRYKSLGVIRRPPNIRTSSHPPGAYVIGLTGGIASGKSSIAKRLSNLGAVVIDCDKLGHQAYRPGTQTFEKLVTQFGEDIISKTSGEIDRKVLGGKVFGKDPTNRNLLNSIVWPEIERLAREKIEEAVAMTSEKLVCVLDAAVLLEAGWDHFSDEVWVSIVTRDEAIKRVVERDGRTVDDAERRIQSQISNEERVDRAHVVLSTLWEGSATQAQVEKAWIGLCQRL</sequence>
<reference evidence="24" key="2">
    <citation type="submission" date="2025-08" db="UniProtKB">
        <authorList>
            <consortium name="Ensembl"/>
        </authorList>
    </citation>
    <scope>IDENTIFICATION</scope>
</reference>
<proteinExistence type="inferred from homology"/>
<dbReference type="EC" id="2.7.1.24" evidence="20"/>
<dbReference type="PROSITE" id="PS51219">
    <property type="entry name" value="DPCK"/>
    <property type="match status" value="1"/>
</dbReference>
<keyword evidence="8" id="KW-0548">Nucleotidyltransferase</keyword>
<dbReference type="GO" id="GO:0005759">
    <property type="term" value="C:mitochondrial matrix"/>
    <property type="evidence" value="ECO:0007669"/>
    <property type="project" value="UniProtKB-SubCell"/>
</dbReference>
<keyword evidence="25" id="KW-1185">Reference proteome</keyword>
<dbReference type="HOGENOM" id="CLU_027827_2_1_1"/>
<dbReference type="GO" id="GO:0005524">
    <property type="term" value="F:ATP binding"/>
    <property type="evidence" value="ECO:0007669"/>
    <property type="project" value="UniProtKB-KW"/>
</dbReference>
<reference evidence="24" key="3">
    <citation type="submission" date="2025-09" db="UniProtKB">
        <authorList>
            <consortium name="Ensembl"/>
        </authorList>
    </citation>
    <scope>IDENTIFICATION</scope>
</reference>
<dbReference type="GO" id="GO:0004140">
    <property type="term" value="F:dephospho-CoA kinase activity"/>
    <property type="evidence" value="ECO:0007669"/>
    <property type="project" value="UniProtKB-EC"/>
</dbReference>
<evidence type="ECO:0000256" key="15">
    <source>
        <dbReference type="ARBA" id="ARBA00051912"/>
    </source>
</evidence>
<dbReference type="Pfam" id="PF01121">
    <property type="entry name" value="CoaE"/>
    <property type="match status" value="1"/>
</dbReference>
<dbReference type="CDD" id="cd02022">
    <property type="entry name" value="DPCK"/>
    <property type="match status" value="1"/>
</dbReference>
<evidence type="ECO:0000256" key="4">
    <source>
        <dbReference type="ARBA" id="ARBA00012392"/>
    </source>
</evidence>
<evidence type="ECO:0000256" key="5">
    <source>
        <dbReference type="ARBA" id="ARBA00022490"/>
    </source>
</evidence>
<evidence type="ECO:0000256" key="3">
    <source>
        <dbReference type="ARBA" id="ARBA00011245"/>
    </source>
</evidence>
<dbReference type="HAMAP" id="MF_00376">
    <property type="entry name" value="Dephospho_CoA_kinase"/>
    <property type="match status" value="1"/>
</dbReference>
<dbReference type="GO" id="GO:0004595">
    <property type="term" value="F:pantetheine-phosphate adenylyltransferase activity"/>
    <property type="evidence" value="ECO:0007669"/>
    <property type="project" value="UniProtKB-EC"/>
</dbReference>
<comment type="pathway">
    <text evidence="18">Cofactor biosynthesis; coenzyme A biosynthesis; CoA from (R)-pantothenate: step 5/5.</text>
</comment>
<dbReference type="EC" id="2.7.7.3" evidence="4"/>
<keyword evidence="6" id="KW-0597">Phosphoprotein</keyword>
<evidence type="ECO:0000256" key="14">
    <source>
        <dbReference type="ARBA" id="ARBA00051310"/>
    </source>
</evidence>
<dbReference type="NCBIfam" id="TIGR00152">
    <property type="entry name" value="dephospho-CoA kinase"/>
    <property type="match status" value="1"/>
</dbReference>
<evidence type="ECO:0000256" key="12">
    <source>
        <dbReference type="ARBA" id="ARBA00023128"/>
    </source>
</evidence>
<dbReference type="eggNOG" id="KOG3351">
    <property type="taxonomic scope" value="Eukaryota"/>
</dbReference>
<evidence type="ECO:0000256" key="21">
    <source>
        <dbReference type="ARBA" id="ARBA00067394"/>
    </source>
</evidence>
<evidence type="ECO:0000256" key="17">
    <source>
        <dbReference type="ARBA" id="ARBA00060565"/>
    </source>
</evidence>
<feature type="signal peptide" evidence="22">
    <location>
        <begin position="1"/>
        <end position="19"/>
    </location>
</feature>
<comment type="pathway">
    <text evidence="17">Cofactor biosynthesis; coenzyme A biosynthesis; CoA from (R)-pantothenate: step 4/5.</text>
</comment>
<evidence type="ECO:0000259" key="23">
    <source>
        <dbReference type="Pfam" id="PF01467"/>
    </source>
</evidence>
<keyword evidence="11" id="KW-0067">ATP-binding</keyword>
<keyword evidence="22" id="KW-0732">Signal</keyword>
<dbReference type="FunCoup" id="H2ZE74">
    <property type="interactions" value="478"/>
</dbReference>
<evidence type="ECO:0000256" key="7">
    <source>
        <dbReference type="ARBA" id="ARBA00022679"/>
    </source>
</evidence>
<organism evidence="24 25">
    <name type="scientific">Ciona savignyi</name>
    <name type="common">Pacific transparent sea squirt</name>
    <dbReference type="NCBI Taxonomy" id="51511"/>
    <lineage>
        <taxon>Eukaryota</taxon>
        <taxon>Metazoa</taxon>
        <taxon>Chordata</taxon>
        <taxon>Tunicata</taxon>
        <taxon>Ascidiacea</taxon>
        <taxon>Phlebobranchia</taxon>
        <taxon>Cionidae</taxon>
        <taxon>Ciona</taxon>
    </lineage>
</organism>
<evidence type="ECO:0000256" key="22">
    <source>
        <dbReference type="SAM" id="SignalP"/>
    </source>
</evidence>
<dbReference type="InterPro" id="IPR027417">
    <property type="entry name" value="P-loop_NTPase"/>
</dbReference>
<keyword evidence="5" id="KW-0963">Cytoplasm</keyword>
<dbReference type="Ensembl" id="ENSCSAVT00000016069.1">
    <property type="protein sequence ID" value="ENSCSAVP00000015890.1"/>
    <property type="gene ID" value="ENSCSAVG00000009345.1"/>
</dbReference>